<dbReference type="PANTHER" id="PTHR47186">
    <property type="entry name" value="LEUCINE-RICH REPEAT-CONTAINING PROTEIN 57"/>
    <property type="match status" value="1"/>
</dbReference>
<dbReference type="InterPro" id="IPR055414">
    <property type="entry name" value="LRR_R13L4/SHOC2-like"/>
</dbReference>
<evidence type="ECO:0000313" key="4">
    <source>
        <dbReference type="Proteomes" id="UP001231189"/>
    </source>
</evidence>
<organism evidence="3 4">
    <name type="scientific">Lolium multiflorum</name>
    <name type="common">Italian ryegrass</name>
    <name type="synonym">Lolium perenne subsp. multiflorum</name>
    <dbReference type="NCBI Taxonomy" id="4521"/>
    <lineage>
        <taxon>Eukaryota</taxon>
        <taxon>Viridiplantae</taxon>
        <taxon>Streptophyta</taxon>
        <taxon>Embryophyta</taxon>
        <taxon>Tracheophyta</taxon>
        <taxon>Spermatophyta</taxon>
        <taxon>Magnoliopsida</taxon>
        <taxon>Liliopsida</taxon>
        <taxon>Poales</taxon>
        <taxon>Poaceae</taxon>
        <taxon>BOP clade</taxon>
        <taxon>Pooideae</taxon>
        <taxon>Poodae</taxon>
        <taxon>Poeae</taxon>
        <taxon>Poeae Chloroplast Group 2 (Poeae type)</taxon>
        <taxon>Loliodinae</taxon>
        <taxon>Loliinae</taxon>
        <taxon>Lolium</taxon>
    </lineage>
</organism>
<dbReference type="Pfam" id="PF23598">
    <property type="entry name" value="LRR_14"/>
    <property type="match status" value="1"/>
</dbReference>
<sequence length="365" mass="42658">MFELEGHMLLDRLDEFTLLRVLDLEGCSGLTNKHLRDICRMYLLKFLSLRGTNIRRIPPSVGDLEHLQMLDARDTYLRNVPETVTNLEKLERLLFSNKYWPPPEWQPPSGISRMKALREVNNIVIRDNIQVAKEIGDLEGLQGIVVYLDCRRENHEEVRKHLAASLCRMNALRWLNVGDTGFQDNNLDYLIDLHSPPQLLRFLRFNGRISRLPDWVGSLSYLVEFCLSFVRLEGDQPFDVLCKAPNLRIIQLQRRFYSSRRLVARTAHNFPALKEMRVSCPYGFPSVFSFEEGSMTKLETLKLEFYDEQKSIEGAKHLKKLKEVQLTGWKGNPAINRALELLKEERNRRSKDNNQFVVGVKYYFD</sequence>
<comment type="caution">
    <text evidence="3">The sequence shown here is derived from an EMBL/GenBank/DDBJ whole genome shotgun (WGS) entry which is preliminary data.</text>
</comment>
<dbReference type="SUPFAM" id="SSF52058">
    <property type="entry name" value="L domain-like"/>
    <property type="match status" value="1"/>
</dbReference>
<protein>
    <recommendedName>
        <fullName evidence="2">Disease resistance R13L4/SHOC-2-like LRR domain-containing protein</fullName>
    </recommendedName>
</protein>
<feature type="domain" description="Disease resistance R13L4/SHOC-2-like LRR" evidence="2">
    <location>
        <begin position="9"/>
        <end position="329"/>
    </location>
</feature>
<name>A0AAD8VUZ4_LOLMU</name>
<accession>A0AAD8VUZ4</accession>
<dbReference type="AlphaFoldDB" id="A0AAD8VUZ4"/>
<dbReference type="Proteomes" id="UP001231189">
    <property type="component" value="Unassembled WGS sequence"/>
</dbReference>
<gene>
    <name evidence="3" type="ORF">QYE76_026264</name>
</gene>
<keyword evidence="4" id="KW-1185">Reference proteome</keyword>
<evidence type="ECO:0000313" key="3">
    <source>
        <dbReference type="EMBL" id="KAK1620747.1"/>
    </source>
</evidence>
<dbReference type="Gene3D" id="3.80.10.10">
    <property type="entry name" value="Ribonuclease Inhibitor"/>
    <property type="match status" value="1"/>
</dbReference>
<proteinExistence type="predicted"/>
<reference evidence="3" key="1">
    <citation type="submission" date="2023-07" db="EMBL/GenBank/DDBJ databases">
        <title>A chromosome-level genome assembly of Lolium multiflorum.</title>
        <authorList>
            <person name="Chen Y."/>
            <person name="Copetti D."/>
            <person name="Kolliker R."/>
            <person name="Studer B."/>
        </authorList>
    </citation>
    <scope>NUCLEOTIDE SEQUENCE</scope>
    <source>
        <strain evidence="3">02402/16</strain>
        <tissue evidence="3">Leaf</tissue>
    </source>
</reference>
<keyword evidence="1" id="KW-0677">Repeat</keyword>
<evidence type="ECO:0000256" key="1">
    <source>
        <dbReference type="ARBA" id="ARBA00022737"/>
    </source>
</evidence>
<dbReference type="PANTHER" id="PTHR47186:SF22">
    <property type="entry name" value="OS11G0589401 PROTEIN"/>
    <property type="match status" value="1"/>
</dbReference>
<dbReference type="InterPro" id="IPR032675">
    <property type="entry name" value="LRR_dom_sf"/>
</dbReference>
<dbReference type="EMBL" id="JAUUTY010000006">
    <property type="protein sequence ID" value="KAK1620747.1"/>
    <property type="molecule type" value="Genomic_DNA"/>
</dbReference>
<evidence type="ECO:0000259" key="2">
    <source>
        <dbReference type="Pfam" id="PF23598"/>
    </source>
</evidence>